<evidence type="ECO:0000259" key="5">
    <source>
        <dbReference type="Pfam" id="PF00149"/>
    </source>
</evidence>
<dbReference type="Pfam" id="PF00149">
    <property type="entry name" value="Metallophos"/>
    <property type="match status" value="1"/>
</dbReference>
<dbReference type="GO" id="GO:0046872">
    <property type="term" value="F:metal ion binding"/>
    <property type="evidence" value="ECO:0007669"/>
    <property type="project" value="UniProtKB-KW"/>
</dbReference>
<dbReference type="InterPro" id="IPR050884">
    <property type="entry name" value="CNP_phosphodiesterase-III"/>
</dbReference>
<dbReference type="GO" id="GO:0004112">
    <property type="term" value="F:cyclic-nucleotide phosphodiesterase activity"/>
    <property type="evidence" value="ECO:0007669"/>
    <property type="project" value="InterPro"/>
</dbReference>
<comment type="caution">
    <text evidence="6">The sequence shown here is derived from an EMBL/GenBank/DDBJ whole genome shotgun (WGS) entry which is preliminary data.</text>
</comment>
<feature type="domain" description="Calcineurin-like phosphoesterase" evidence="5">
    <location>
        <begin position="1"/>
        <end position="190"/>
    </location>
</feature>
<evidence type="ECO:0000313" key="6">
    <source>
        <dbReference type="EMBL" id="RKT71070.1"/>
    </source>
</evidence>
<accession>A0A495X9Z5</accession>
<name>A0A495X9Z5_9PSEU</name>
<keyword evidence="2" id="KW-0378">Hydrolase</keyword>
<organism evidence="6 7">
    <name type="scientific">Saccharothrix variisporea</name>
    <dbReference type="NCBI Taxonomy" id="543527"/>
    <lineage>
        <taxon>Bacteria</taxon>
        <taxon>Bacillati</taxon>
        <taxon>Actinomycetota</taxon>
        <taxon>Actinomycetes</taxon>
        <taxon>Pseudonocardiales</taxon>
        <taxon>Pseudonocardiaceae</taxon>
        <taxon>Saccharothrix</taxon>
    </lineage>
</organism>
<evidence type="ECO:0000256" key="2">
    <source>
        <dbReference type="ARBA" id="ARBA00022801"/>
    </source>
</evidence>
<evidence type="ECO:0000313" key="7">
    <source>
        <dbReference type="Proteomes" id="UP000272729"/>
    </source>
</evidence>
<gene>
    <name evidence="6" type="ORF">DFJ66_4348</name>
</gene>
<protein>
    <submittedName>
        <fullName evidence="6">3',5'-cyclic AMP phosphodiesterase CpdA</fullName>
    </submittedName>
</protein>
<evidence type="ECO:0000256" key="4">
    <source>
        <dbReference type="ARBA" id="ARBA00025742"/>
    </source>
</evidence>
<proteinExistence type="inferred from homology"/>
<keyword evidence="7" id="KW-1185">Reference proteome</keyword>
<keyword evidence="3" id="KW-0408">Iron</keyword>
<dbReference type="Proteomes" id="UP000272729">
    <property type="component" value="Unassembled WGS sequence"/>
</dbReference>
<dbReference type="OrthoDB" id="5241795at2"/>
<dbReference type="InterPro" id="IPR004843">
    <property type="entry name" value="Calcineurin-like_PHP"/>
</dbReference>
<dbReference type="InterPro" id="IPR042281">
    <property type="entry name" value="GpdQ_beta-strand"/>
</dbReference>
<keyword evidence="1" id="KW-0479">Metal-binding</keyword>
<dbReference type="Gene3D" id="3.60.21.40">
    <property type="entry name" value="GpdQ, catalytic alpha/beta sandwich domain"/>
    <property type="match status" value="1"/>
</dbReference>
<reference evidence="6 7" key="1">
    <citation type="submission" date="2018-10" db="EMBL/GenBank/DDBJ databases">
        <title>Sequencing the genomes of 1000 actinobacteria strains.</title>
        <authorList>
            <person name="Klenk H.-P."/>
        </authorList>
    </citation>
    <scope>NUCLEOTIDE SEQUENCE [LARGE SCALE GENOMIC DNA]</scope>
    <source>
        <strain evidence="6 7">DSM 43911</strain>
    </source>
</reference>
<sequence length="264" mass="28477">MSIAHLSDPHLRTDAVSAGPAEALHRALGTVLAIDPRPDCVVITGDLSEYRHDAYAQLAGLLDGYPIPVHLVMGNHDDASALTRVFGGTPFLGGTHETRYVVDHETFSVVVLDSWRPDSPGGLLGSEQLSWLDDVIVQRDRPVVVALHHPPVDVGIPFLDGMKLEDGDRLAEVLRRHPRVVRVLAGHVHRVVSAPFAGTLVCTAPSTHRQSTLALRPAQPMGYLHEPAAFLLHAGVRPEHWVTHVVPVGALVGGWRGSPPRATT</sequence>
<evidence type="ECO:0000256" key="3">
    <source>
        <dbReference type="ARBA" id="ARBA00023004"/>
    </source>
</evidence>
<dbReference type="SUPFAM" id="SSF56300">
    <property type="entry name" value="Metallo-dependent phosphatases"/>
    <property type="match status" value="1"/>
</dbReference>
<dbReference type="EMBL" id="RBXR01000001">
    <property type="protein sequence ID" value="RKT71070.1"/>
    <property type="molecule type" value="Genomic_DNA"/>
</dbReference>
<dbReference type="InterPro" id="IPR042283">
    <property type="entry name" value="GpdQ_catalytic"/>
</dbReference>
<comment type="similarity">
    <text evidence="4">Belongs to the cyclic nucleotide phosphodiesterase class-III family.</text>
</comment>
<dbReference type="Gene3D" id="3.30.750.180">
    <property type="entry name" value="GpdQ, beta-strand dimerisation domain"/>
    <property type="match status" value="1"/>
</dbReference>
<evidence type="ECO:0000256" key="1">
    <source>
        <dbReference type="ARBA" id="ARBA00022723"/>
    </source>
</evidence>
<dbReference type="PANTHER" id="PTHR42988">
    <property type="entry name" value="PHOSPHOHYDROLASE"/>
    <property type="match status" value="1"/>
</dbReference>
<dbReference type="AlphaFoldDB" id="A0A495X9Z5"/>
<dbReference type="PANTHER" id="PTHR42988:SF2">
    <property type="entry name" value="CYCLIC NUCLEOTIDE PHOSPHODIESTERASE CBUA0032-RELATED"/>
    <property type="match status" value="1"/>
</dbReference>
<dbReference type="CDD" id="cd07402">
    <property type="entry name" value="MPP_GpdQ"/>
    <property type="match status" value="1"/>
</dbReference>
<dbReference type="InterPro" id="IPR029052">
    <property type="entry name" value="Metallo-depent_PP-like"/>
</dbReference>
<dbReference type="RefSeq" id="WP_121223447.1">
    <property type="nucleotide sequence ID" value="NZ_JBIUBA010000020.1"/>
</dbReference>
<dbReference type="InterPro" id="IPR026575">
    <property type="entry name" value="GpdQ/CpdA-like"/>
</dbReference>